<dbReference type="SUPFAM" id="SSF49464">
    <property type="entry name" value="Carboxypeptidase regulatory domain-like"/>
    <property type="match status" value="1"/>
</dbReference>
<evidence type="ECO:0000256" key="3">
    <source>
        <dbReference type="ARBA" id="ARBA00022452"/>
    </source>
</evidence>
<protein>
    <submittedName>
        <fullName evidence="14">TonB-dependent receptor</fullName>
    </submittedName>
</protein>
<evidence type="ECO:0000256" key="8">
    <source>
        <dbReference type="ARBA" id="ARBA00023170"/>
    </source>
</evidence>
<sequence length="810" mass="91947">MKKLCFLFFYFVPYLLTFGQSLTLCNYELNGIVRDIETNEALAFVLVSIKGTNHYTLTNSEGAFQLDGLCETSNCLVISCNGYCATTCDASCEVHHSEKQKPVIYLKPDIIALNEVTISEIEESTGTITIAQNSINKESLAINPTQTLASALSNIDGVTFSSVGNNVQLPVIHGLYGNRILVLNNGLKHGFQNWGSDHAPEIDITTANNVTVIKGAAGVKYGPEALGGAVIVEANPLNFNQPLHVGAGTGYQTNGKGYYVNSEINEGFENLSYHIGGNYTRIGDRHTPDYSLTNSGKEEKSFNAGVKYKFKDFDFLSYYSFIDQNLALLRSSVAESGDSFIKAINADKPLIIRPFSYDINEPSQATQHHLIKGEANWWYSDDSKLTFRIGRQLNKRKEFDVRRNAELPIIDLKLTTSDYQLEWNHKKGNKLDGLMGIQFFTQDNNNNPGTNTTAFIPNYNTTRLSGFLIESFARNQNTFEIGLRADYENNNVRGRDIHQNIFRDDYSFTNVTTSLGYIRQINEQTSFRTNFGTAWRTPNVEELYSFGQHGFKITYGMLRYNFDENGNISTRKVQLLSESNVKPEKGYKWINELSHQEGRNTFTITAYSHYIQNYVYERPFGVLGTLRGPMPGFIFDQADALFIGGDFTWQKQWSPTTNGTFGISYLWSKNVEKNEPLINQPPITTHYTLRWNLKPFWILESSNLSVKPSYTFQQFQAPRTIPPEDIIDGNVEITPESEIFDYKDAPEGYFLFDISYGFKIKQFTASIAVQNVFNTRYRNYLNSMRYFADETGRNFLFSLKYNFNAKSDNK</sequence>
<keyword evidence="15" id="KW-1185">Reference proteome</keyword>
<dbReference type="InterPro" id="IPR039426">
    <property type="entry name" value="TonB-dep_rcpt-like"/>
</dbReference>
<organism evidence="14 15">
    <name type="scientific">Flammeovirga pectinis</name>
    <dbReference type="NCBI Taxonomy" id="2494373"/>
    <lineage>
        <taxon>Bacteria</taxon>
        <taxon>Pseudomonadati</taxon>
        <taxon>Bacteroidota</taxon>
        <taxon>Cytophagia</taxon>
        <taxon>Cytophagales</taxon>
        <taxon>Flammeovirgaceae</taxon>
        <taxon>Flammeovirga</taxon>
    </lineage>
</organism>
<comment type="subcellular location">
    <subcellularLocation>
        <location evidence="1 10">Cell outer membrane</location>
        <topology evidence="1 10">Multi-pass membrane protein</topology>
    </subcellularLocation>
</comment>
<dbReference type="PROSITE" id="PS52016">
    <property type="entry name" value="TONB_DEPENDENT_REC_3"/>
    <property type="match status" value="1"/>
</dbReference>
<dbReference type="InterPro" id="IPR036942">
    <property type="entry name" value="Beta-barrel_TonB_sf"/>
</dbReference>
<proteinExistence type="inferred from homology"/>
<dbReference type="GO" id="GO:0044718">
    <property type="term" value="P:siderophore transmembrane transport"/>
    <property type="evidence" value="ECO:0007669"/>
    <property type="project" value="TreeGrafter"/>
</dbReference>
<name>A0A3S9P510_9BACT</name>
<dbReference type="AlphaFoldDB" id="A0A3S9P510"/>
<dbReference type="PANTHER" id="PTHR30069:SF29">
    <property type="entry name" value="HEMOGLOBIN AND HEMOGLOBIN-HAPTOGLOBIN-BINDING PROTEIN 1-RELATED"/>
    <property type="match status" value="1"/>
</dbReference>
<evidence type="ECO:0000256" key="2">
    <source>
        <dbReference type="ARBA" id="ARBA00022448"/>
    </source>
</evidence>
<evidence type="ECO:0000313" key="14">
    <source>
        <dbReference type="EMBL" id="AZQ63299.1"/>
    </source>
</evidence>
<dbReference type="InterPro" id="IPR012910">
    <property type="entry name" value="Plug_dom"/>
</dbReference>
<dbReference type="PANTHER" id="PTHR30069">
    <property type="entry name" value="TONB-DEPENDENT OUTER MEMBRANE RECEPTOR"/>
    <property type="match status" value="1"/>
</dbReference>
<dbReference type="Pfam" id="PF07715">
    <property type="entry name" value="Plug"/>
    <property type="match status" value="1"/>
</dbReference>
<dbReference type="Pfam" id="PF00593">
    <property type="entry name" value="TonB_dep_Rec_b-barrel"/>
    <property type="match status" value="1"/>
</dbReference>
<reference evidence="14 15" key="1">
    <citation type="submission" date="2018-12" db="EMBL/GenBank/DDBJ databases">
        <title>Flammeovirga pectinis sp. nov., isolated from the gut of the Korean scallop, Patinopecten yessoensis.</title>
        <authorList>
            <person name="Bae J.-W."/>
            <person name="Jeong Y.-S."/>
            <person name="Kang W."/>
        </authorList>
    </citation>
    <scope>NUCLEOTIDE SEQUENCE [LARGE SCALE GENOMIC DNA]</scope>
    <source>
        <strain evidence="14 15">L12M1</strain>
    </source>
</reference>
<feature type="domain" description="TonB-dependent receptor plug" evidence="13">
    <location>
        <begin position="129"/>
        <end position="229"/>
    </location>
</feature>
<dbReference type="InterPro" id="IPR000531">
    <property type="entry name" value="Beta-barrel_TonB"/>
</dbReference>
<dbReference type="InterPro" id="IPR008969">
    <property type="entry name" value="CarboxyPept-like_regulatory"/>
</dbReference>
<dbReference type="Gene3D" id="2.40.170.20">
    <property type="entry name" value="TonB-dependent receptor, beta-barrel domain"/>
    <property type="match status" value="1"/>
</dbReference>
<dbReference type="InterPro" id="IPR037066">
    <property type="entry name" value="Plug_dom_sf"/>
</dbReference>
<keyword evidence="7 10" id="KW-0472">Membrane</keyword>
<keyword evidence="2 10" id="KW-0813">Transport</keyword>
<evidence type="ECO:0000313" key="15">
    <source>
        <dbReference type="Proteomes" id="UP000267268"/>
    </source>
</evidence>
<evidence type="ECO:0000259" key="13">
    <source>
        <dbReference type="Pfam" id="PF07715"/>
    </source>
</evidence>
<dbReference type="EMBL" id="CP034562">
    <property type="protein sequence ID" value="AZQ63299.1"/>
    <property type="molecule type" value="Genomic_DNA"/>
</dbReference>
<keyword evidence="3 10" id="KW-1134">Transmembrane beta strand</keyword>
<keyword evidence="6 11" id="KW-0798">TonB box</keyword>
<gene>
    <name evidence="14" type="ORF">EI427_13935</name>
</gene>
<comment type="similarity">
    <text evidence="10 11">Belongs to the TonB-dependent receptor family.</text>
</comment>
<accession>A0A3S9P510</accession>
<dbReference type="KEGG" id="fll:EI427_13935"/>
<dbReference type="Pfam" id="PF13715">
    <property type="entry name" value="CarbopepD_reg_2"/>
    <property type="match status" value="1"/>
</dbReference>
<keyword evidence="5" id="KW-0732">Signal</keyword>
<dbReference type="RefSeq" id="WP_126615653.1">
    <property type="nucleotide sequence ID" value="NZ_CP034562.1"/>
</dbReference>
<feature type="domain" description="TonB-dependent receptor-like beta-barrel" evidence="12">
    <location>
        <begin position="248"/>
        <end position="772"/>
    </location>
</feature>
<dbReference type="SUPFAM" id="SSF56935">
    <property type="entry name" value="Porins"/>
    <property type="match status" value="1"/>
</dbReference>
<keyword evidence="4 10" id="KW-0812">Transmembrane</keyword>
<dbReference type="GO" id="GO:0009279">
    <property type="term" value="C:cell outer membrane"/>
    <property type="evidence" value="ECO:0007669"/>
    <property type="project" value="UniProtKB-SubCell"/>
</dbReference>
<evidence type="ECO:0000256" key="9">
    <source>
        <dbReference type="ARBA" id="ARBA00023237"/>
    </source>
</evidence>
<keyword evidence="9 10" id="KW-0998">Cell outer membrane</keyword>
<dbReference type="Gene3D" id="2.60.40.1120">
    <property type="entry name" value="Carboxypeptidase-like, regulatory domain"/>
    <property type="match status" value="1"/>
</dbReference>
<dbReference type="OrthoDB" id="9795928at2"/>
<evidence type="ECO:0000256" key="5">
    <source>
        <dbReference type="ARBA" id="ARBA00022729"/>
    </source>
</evidence>
<keyword evidence="8 14" id="KW-0675">Receptor</keyword>
<evidence type="ECO:0000256" key="1">
    <source>
        <dbReference type="ARBA" id="ARBA00004571"/>
    </source>
</evidence>
<evidence type="ECO:0000256" key="7">
    <source>
        <dbReference type="ARBA" id="ARBA00023136"/>
    </source>
</evidence>
<evidence type="ECO:0000256" key="10">
    <source>
        <dbReference type="PROSITE-ProRule" id="PRU01360"/>
    </source>
</evidence>
<dbReference type="Gene3D" id="2.170.130.10">
    <property type="entry name" value="TonB-dependent receptor, plug domain"/>
    <property type="match status" value="1"/>
</dbReference>
<evidence type="ECO:0000256" key="4">
    <source>
        <dbReference type="ARBA" id="ARBA00022692"/>
    </source>
</evidence>
<evidence type="ECO:0000256" key="11">
    <source>
        <dbReference type="RuleBase" id="RU003357"/>
    </source>
</evidence>
<dbReference type="GO" id="GO:0015344">
    <property type="term" value="F:siderophore uptake transmembrane transporter activity"/>
    <property type="evidence" value="ECO:0007669"/>
    <property type="project" value="TreeGrafter"/>
</dbReference>
<evidence type="ECO:0000256" key="6">
    <source>
        <dbReference type="ARBA" id="ARBA00023077"/>
    </source>
</evidence>
<evidence type="ECO:0000259" key="12">
    <source>
        <dbReference type="Pfam" id="PF00593"/>
    </source>
</evidence>
<dbReference type="Proteomes" id="UP000267268">
    <property type="component" value="Chromosome 1"/>
</dbReference>